<evidence type="ECO:0000256" key="7">
    <source>
        <dbReference type="ARBA" id="ARBA00022842"/>
    </source>
</evidence>
<sequence>MTSPAQQAAQLRAELLEHNYRYYILDAPSISDSEYDQLFRRLKTLEEADPSLVTPDSPTQRVGAKPSSKFRSIKHRLPMLSLDNAFSEDEFRSFHQRLVGKLEAGSDDDEEALNQDLGYCCEPKLDGLAVSLVYENGLLQTALTRGDGYEGEDITVNIRTIPTVPVKLRGSEFPEVLEVRGEVLLPKAAFAMINRNAEAAGEKVFANPRNAAAGSLRQLDPKITASRPLEIFIYATGYLSNEADWPDSHHERLMRLRELGFRINAEIALVSGVDACLNYYEVFAKKRPELPYEIDGIVYKIDSISTQQRLGFVSRSPRWAIARKFPAEEVQTRLQSIDFQVGRTGSVTPVARLNPVLVGGVTVSNATLHNMDEIARLDARPGDDVILRRAGDVIPQIVSVIPAPAAERGEPVAAPTHCPVCGADVEREEGNAVARCSAPLSCPAQRKYSLSHFASRRAMDIEGLGEKVVEMLLEAKLVETAADLYLLKTDQLETLDRFAAKSAAKLVEAIAASTGASFNRVIYALGIREVGETTARLLASAFGSMAALREADQGALEEIHDIGPIVAGHVVEFFEQPANLEVIDKLAAAGVTMAEPEMPAKAEGAGSALAGKGSPFEGLRVVLTGSLETMTRDEAEDRMRALGASTSSSVSTKTDLLIAGAKAGSKLKKAETLGVKVIDEEELRAMLAPFE</sequence>
<dbReference type="Pfam" id="PF12826">
    <property type="entry name" value="HHH_2"/>
    <property type="match status" value="1"/>
</dbReference>
<dbReference type="InterPro" id="IPR004149">
    <property type="entry name" value="Znf_DNAligase_C4"/>
</dbReference>
<comment type="function">
    <text evidence="1 11">DNA ligase that catalyzes the formation of phosphodiester linkages between 5'-phosphoryl and 3'-hydroxyl groups in double-stranded DNA using NAD as a coenzyme and as the energy source for the reaction. It is essential for DNA replication and repair of damaged DNA.</text>
</comment>
<dbReference type="CDD" id="cd17748">
    <property type="entry name" value="BRCT_DNA_ligase_like"/>
    <property type="match status" value="1"/>
</dbReference>
<dbReference type="InterPro" id="IPR036420">
    <property type="entry name" value="BRCT_dom_sf"/>
</dbReference>
<evidence type="ECO:0000256" key="6">
    <source>
        <dbReference type="ARBA" id="ARBA00022833"/>
    </source>
</evidence>
<evidence type="ECO:0000256" key="1">
    <source>
        <dbReference type="ARBA" id="ARBA00004067"/>
    </source>
</evidence>
<protein>
    <recommendedName>
        <fullName evidence="11 12">DNA ligase</fullName>
        <ecNumber evidence="11 12">6.5.1.2</ecNumber>
    </recommendedName>
    <alternativeName>
        <fullName evidence="11">Polydeoxyribonucleotide synthase [NAD(+)]</fullName>
    </alternativeName>
</protein>
<dbReference type="SUPFAM" id="SSF52113">
    <property type="entry name" value="BRCT domain"/>
    <property type="match status" value="1"/>
</dbReference>
<dbReference type="Pfam" id="PF14520">
    <property type="entry name" value="HHH_5"/>
    <property type="match status" value="1"/>
</dbReference>
<evidence type="ECO:0000256" key="8">
    <source>
        <dbReference type="ARBA" id="ARBA00023027"/>
    </source>
</evidence>
<dbReference type="GO" id="GO:0016874">
    <property type="term" value="F:ligase activity"/>
    <property type="evidence" value="ECO:0007669"/>
    <property type="project" value="UniProtKB-KW"/>
</dbReference>
<organism evidence="14 15">
    <name type="scientific">Allohahella marinimesophila</name>
    <dbReference type="NCBI Taxonomy" id="1054972"/>
    <lineage>
        <taxon>Bacteria</taxon>
        <taxon>Pseudomonadati</taxon>
        <taxon>Pseudomonadota</taxon>
        <taxon>Gammaproteobacteria</taxon>
        <taxon>Oceanospirillales</taxon>
        <taxon>Hahellaceae</taxon>
        <taxon>Allohahella</taxon>
    </lineage>
</organism>
<keyword evidence="11" id="KW-0464">Manganese</keyword>
<dbReference type="InterPro" id="IPR003583">
    <property type="entry name" value="Hlx-hairpin-Hlx_DNA-bd_motif"/>
</dbReference>
<dbReference type="Gene3D" id="1.10.150.20">
    <property type="entry name" value="5' to 3' exonuclease, C-terminal subdomain"/>
    <property type="match status" value="2"/>
</dbReference>
<keyword evidence="8 11" id="KW-0520">NAD</keyword>
<evidence type="ECO:0000256" key="4">
    <source>
        <dbReference type="ARBA" id="ARBA00022723"/>
    </source>
</evidence>
<keyword evidence="9 11" id="KW-0234">DNA repair</keyword>
<evidence type="ECO:0000256" key="9">
    <source>
        <dbReference type="ARBA" id="ARBA00023204"/>
    </source>
</evidence>
<reference evidence="15" key="1">
    <citation type="journal article" date="2019" name="Int. J. Syst. Evol. Microbiol.">
        <title>The Global Catalogue of Microorganisms (GCM) 10K type strain sequencing project: providing services to taxonomists for standard genome sequencing and annotation.</title>
        <authorList>
            <consortium name="The Broad Institute Genomics Platform"/>
            <consortium name="The Broad Institute Genome Sequencing Center for Infectious Disease"/>
            <person name="Wu L."/>
            <person name="Ma J."/>
        </authorList>
    </citation>
    <scope>NUCLEOTIDE SEQUENCE [LARGE SCALE GENOMIC DNA]</scope>
    <source>
        <strain evidence="15">JCM 17555</strain>
    </source>
</reference>
<evidence type="ECO:0000256" key="3">
    <source>
        <dbReference type="ARBA" id="ARBA00022705"/>
    </source>
</evidence>
<accession>A0ABP7QB94</accession>
<dbReference type="InterPro" id="IPR012340">
    <property type="entry name" value="NA-bd_OB-fold"/>
</dbReference>
<evidence type="ECO:0000256" key="10">
    <source>
        <dbReference type="ARBA" id="ARBA00034005"/>
    </source>
</evidence>
<comment type="catalytic activity">
    <reaction evidence="10 11 12">
        <text>NAD(+) + (deoxyribonucleotide)n-3'-hydroxyl + 5'-phospho-(deoxyribonucleotide)m = (deoxyribonucleotide)n+m + AMP + beta-nicotinamide D-nucleotide.</text>
        <dbReference type="EC" id="6.5.1.2"/>
    </reaction>
</comment>
<dbReference type="Gene3D" id="1.10.287.610">
    <property type="entry name" value="Helix hairpin bin"/>
    <property type="match status" value="1"/>
</dbReference>
<evidence type="ECO:0000256" key="5">
    <source>
        <dbReference type="ARBA" id="ARBA00022763"/>
    </source>
</evidence>
<dbReference type="InterPro" id="IPR018239">
    <property type="entry name" value="DNA_ligase_AS"/>
</dbReference>
<dbReference type="Pfam" id="PF03120">
    <property type="entry name" value="OB_DNA_ligase"/>
    <property type="match status" value="1"/>
</dbReference>
<evidence type="ECO:0000256" key="2">
    <source>
        <dbReference type="ARBA" id="ARBA00022598"/>
    </source>
</evidence>
<feature type="active site" description="N6-AMP-lysine intermediate" evidence="11">
    <location>
        <position position="124"/>
    </location>
</feature>
<dbReference type="InterPro" id="IPR033136">
    <property type="entry name" value="DNA_ligase_CS"/>
</dbReference>
<dbReference type="SUPFAM" id="SSF50249">
    <property type="entry name" value="Nucleic acid-binding proteins"/>
    <property type="match status" value="1"/>
</dbReference>
<proteinExistence type="inferred from homology"/>
<dbReference type="InterPro" id="IPR013839">
    <property type="entry name" value="DNAligase_adenylation"/>
</dbReference>
<keyword evidence="2 11" id="KW-0436">Ligase</keyword>
<keyword evidence="4 11" id="KW-0479">Metal-binding</keyword>
<dbReference type="SMART" id="SM00278">
    <property type="entry name" value="HhH1"/>
    <property type="match status" value="4"/>
</dbReference>
<dbReference type="InterPro" id="IPR001357">
    <property type="entry name" value="BRCT_dom"/>
</dbReference>
<feature type="domain" description="BRCT" evidence="13">
    <location>
        <begin position="611"/>
        <end position="691"/>
    </location>
</feature>
<dbReference type="InterPro" id="IPR010994">
    <property type="entry name" value="RuvA_2-like"/>
</dbReference>
<evidence type="ECO:0000313" key="15">
    <source>
        <dbReference type="Proteomes" id="UP001501337"/>
    </source>
</evidence>
<keyword evidence="7 11" id="KW-0460">Magnesium</keyword>
<evidence type="ECO:0000313" key="14">
    <source>
        <dbReference type="EMBL" id="GAA3979687.1"/>
    </source>
</evidence>
<feature type="binding site" evidence="11">
    <location>
        <position position="122"/>
    </location>
    <ligand>
        <name>NAD(+)</name>
        <dbReference type="ChEBI" id="CHEBI:57540"/>
    </ligand>
</feature>
<dbReference type="SUPFAM" id="SSF56091">
    <property type="entry name" value="DNA ligase/mRNA capping enzyme, catalytic domain"/>
    <property type="match status" value="1"/>
</dbReference>
<dbReference type="PROSITE" id="PS01055">
    <property type="entry name" value="DNA_LIGASE_N1"/>
    <property type="match status" value="1"/>
</dbReference>
<comment type="caution">
    <text evidence="11">Lacks conserved residue(s) required for the propagation of feature annotation.</text>
</comment>
<dbReference type="RefSeq" id="WP_344809814.1">
    <property type="nucleotide sequence ID" value="NZ_BAABBO010000024.1"/>
</dbReference>
<evidence type="ECO:0000256" key="11">
    <source>
        <dbReference type="HAMAP-Rule" id="MF_01588"/>
    </source>
</evidence>
<feature type="binding site" evidence="11">
    <location>
        <position position="300"/>
    </location>
    <ligand>
        <name>NAD(+)</name>
        <dbReference type="ChEBI" id="CHEBI:57540"/>
    </ligand>
</feature>
<comment type="caution">
    <text evidence="14">The sequence shown here is derived from an EMBL/GenBank/DDBJ whole genome shotgun (WGS) entry which is preliminary data.</text>
</comment>
<feature type="binding site" evidence="11">
    <location>
        <position position="182"/>
    </location>
    <ligand>
        <name>NAD(+)</name>
        <dbReference type="ChEBI" id="CHEBI:57540"/>
    </ligand>
</feature>
<dbReference type="Gene3D" id="6.20.10.30">
    <property type="match status" value="1"/>
</dbReference>
<dbReference type="Gene3D" id="3.30.470.30">
    <property type="entry name" value="DNA ligase/mRNA capping enzyme"/>
    <property type="match status" value="1"/>
</dbReference>
<dbReference type="PIRSF" id="PIRSF001604">
    <property type="entry name" value="LigA"/>
    <property type="match status" value="1"/>
</dbReference>
<dbReference type="Gene3D" id="3.40.50.10190">
    <property type="entry name" value="BRCT domain"/>
    <property type="match status" value="1"/>
</dbReference>
<dbReference type="SMART" id="SM00292">
    <property type="entry name" value="BRCT"/>
    <property type="match status" value="1"/>
</dbReference>
<dbReference type="InterPro" id="IPR013840">
    <property type="entry name" value="DNAligase_N"/>
</dbReference>
<dbReference type="Pfam" id="PF03119">
    <property type="entry name" value="DNA_ligase_ZBD"/>
    <property type="match status" value="1"/>
</dbReference>
<evidence type="ECO:0000256" key="12">
    <source>
        <dbReference type="RuleBase" id="RU000618"/>
    </source>
</evidence>
<feature type="binding site" evidence="11">
    <location>
        <position position="324"/>
    </location>
    <ligand>
        <name>NAD(+)</name>
        <dbReference type="ChEBI" id="CHEBI:57540"/>
    </ligand>
</feature>
<dbReference type="Proteomes" id="UP001501337">
    <property type="component" value="Unassembled WGS sequence"/>
</dbReference>
<feature type="binding site" evidence="11">
    <location>
        <begin position="81"/>
        <end position="82"/>
    </location>
    <ligand>
        <name>NAD(+)</name>
        <dbReference type="ChEBI" id="CHEBI:57540"/>
    </ligand>
</feature>
<dbReference type="InterPro" id="IPR001679">
    <property type="entry name" value="DNA_ligase"/>
</dbReference>
<dbReference type="NCBIfam" id="NF005932">
    <property type="entry name" value="PRK07956.1"/>
    <property type="match status" value="1"/>
</dbReference>
<feature type="binding site" evidence="11">
    <location>
        <position position="442"/>
    </location>
    <ligand>
        <name>Zn(2+)</name>
        <dbReference type="ChEBI" id="CHEBI:29105"/>
    </ligand>
</feature>
<keyword evidence="3 11" id="KW-0235">DNA replication</keyword>
<gene>
    <name evidence="11 14" type="primary">ligA</name>
    <name evidence="14" type="ORF">GCM10022278_40250</name>
</gene>
<comment type="similarity">
    <text evidence="11">Belongs to the NAD-dependent DNA ligase family. LigA subfamily.</text>
</comment>
<dbReference type="SMART" id="SM00532">
    <property type="entry name" value="LIGANc"/>
    <property type="match status" value="1"/>
</dbReference>
<keyword evidence="5 11" id="KW-0227">DNA damage</keyword>
<dbReference type="CDD" id="cd00114">
    <property type="entry name" value="LIGANc"/>
    <property type="match status" value="1"/>
</dbReference>
<comment type="cofactor">
    <cofactor evidence="11">
        <name>Mg(2+)</name>
        <dbReference type="ChEBI" id="CHEBI:18420"/>
    </cofactor>
    <cofactor evidence="11">
        <name>Mn(2+)</name>
        <dbReference type="ChEBI" id="CHEBI:29035"/>
    </cofactor>
</comment>
<dbReference type="PANTHER" id="PTHR23389">
    <property type="entry name" value="CHROMOSOME TRANSMISSION FIDELITY FACTOR 18"/>
    <property type="match status" value="1"/>
</dbReference>
<feature type="binding site" evidence="11">
    <location>
        <begin position="32"/>
        <end position="36"/>
    </location>
    <ligand>
        <name>NAD(+)</name>
        <dbReference type="ChEBI" id="CHEBI:57540"/>
    </ligand>
</feature>
<dbReference type="Pfam" id="PF00533">
    <property type="entry name" value="BRCT"/>
    <property type="match status" value="1"/>
</dbReference>
<dbReference type="SUPFAM" id="SSF47781">
    <property type="entry name" value="RuvA domain 2-like"/>
    <property type="match status" value="1"/>
</dbReference>
<name>A0ABP7QB94_9GAMM</name>
<dbReference type="InterPro" id="IPR041663">
    <property type="entry name" value="DisA/LigA_HHH"/>
</dbReference>
<dbReference type="InterPro" id="IPR004150">
    <property type="entry name" value="NAD_DNA_ligase_OB"/>
</dbReference>
<evidence type="ECO:0000259" key="13">
    <source>
        <dbReference type="PROSITE" id="PS50172"/>
    </source>
</evidence>
<feature type="binding site" evidence="11">
    <location>
        <position position="418"/>
    </location>
    <ligand>
        <name>Zn(2+)</name>
        <dbReference type="ChEBI" id="CHEBI:29105"/>
    </ligand>
</feature>
<feature type="binding site" evidence="11">
    <location>
        <position position="145"/>
    </location>
    <ligand>
        <name>NAD(+)</name>
        <dbReference type="ChEBI" id="CHEBI:57540"/>
    </ligand>
</feature>
<keyword evidence="6 11" id="KW-0862">Zinc</keyword>
<dbReference type="Pfam" id="PF01653">
    <property type="entry name" value="DNA_ligase_aden"/>
    <property type="match status" value="1"/>
</dbReference>
<dbReference type="PANTHER" id="PTHR23389:SF9">
    <property type="entry name" value="DNA LIGASE"/>
    <property type="match status" value="1"/>
</dbReference>
<keyword evidence="15" id="KW-1185">Reference proteome</keyword>
<dbReference type="EC" id="6.5.1.2" evidence="11 12"/>
<dbReference type="Gene3D" id="2.40.50.140">
    <property type="entry name" value="Nucleic acid-binding proteins"/>
    <property type="match status" value="1"/>
</dbReference>
<dbReference type="HAMAP" id="MF_01588">
    <property type="entry name" value="DNA_ligase_A"/>
    <property type="match status" value="1"/>
</dbReference>
<dbReference type="NCBIfam" id="TIGR00575">
    <property type="entry name" value="dnlj"/>
    <property type="match status" value="1"/>
</dbReference>
<feature type="binding site" evidence="11">
    <location>
        <position position="421"/>
    </location>
    <ligand>
        <name>Zn(2+)</name>
        <dbReference type="ChEBI" id="CHEBI:29105"/>
    </ligand>
</feature>
<dbReference type="PROSITE" id="PS50172">
    <property type="entry name" value="BRCT"/>
    <property type="match status" value="1"/>
</dbReference>
<dbReference type="EMBL" id="BAABBO010000024">
    <property type="protein sequence ID" value="GAA3979687.1"/>
    <property type="molecule type" value="Genomic_DNA"/>
</dbReference>
<dbReference type="PROSITE" id="PS01056">
    <property type="entry name" value="DNA_LIGASE_N2"/>
    <property type="match status" value="1"/>
</dbReference>